<dbReference type="Gene3D" id="1.10.10.10">
    <property type="entry name" value="Winged helix-like DNA-binding domain superfamily/Winged helix DNA-binding domain"/>
    <property type="match status" value="1"/>
</dbReference>
<evidence type="ECO:0000256" key="1">
    <source>
        <dbReference type="ARBA" id="ARBA00093462"/>
    </source>
</evidence>
<feature type="domain" description="DnaB/C C-terminal" evidence="3">
    <location>
        <begin position="128"/>
        <end position="200"/>
    </location>
</feature>
<dbReference type="Pfam" id="PF21984">
    <property type="entry name" value="DnaD_N"/>
    <property type="match status" value="1"/>
</dbReference>
<dbReference type="PANTHER" id="PTHR37293:SF6">
    <property type="entry name" value="DNA REPLICATION PROTEIN DNAD"/>
    <property type="match status" value="1"/>
</dbReference>
<dbReference type="RefSeq" id="WP_123936331.1">
    <property type="nucleotide sequence ID" value="NZ_BSUW01000001.1"/>
</dbReference>
<proteinExistence type="inferred from homology"/>
<evidence type="ECO:0000259" key="4">
    <source>
        <dbReference type="Pfam" id="PF21984"/>
    </source>
</evidence>
<sequence length="236" mass="28203">MISLRDYLKSGQTTLSNLLIENYRKLGLTNDEFILWIQLYKYHESGNDFPDLTSIAVNMDCEQKEIYHLLNQLVEKQVITIESEKNSQGIRNDFYDFSAVFTKLEALQKQQQKQTEEINYEQKVQSLYQMFEKEFGRALSPIEYQRIGQWIEEDQYNPDLIRLALKEAVLNQAYSLNYIDRVLLSWERKNITTQQQVEEEQKRRKRTMLSKETTRSEKDLPNVSLHNWLEEDNDNQ</sequence>
<name>A0AA37XJ99_9ENTE</name>
<dbReference type="InterPro" id="IPR036388">
    <property type="entry name" value="WH-like_DNA-bd_sf"/>
</dbReference>
<dbReference type="InterPro" id="IPR053843">
    <property type="entry name" value="DnaD_N"/>
</dbReference>
<dbReference type="Pfam" id="PF07261">
    <property type="entry name" value="DnaB_2"/>
    <property type="match status" value="1"/>
</dbReference>
<dbReference type="InterPro" id="IPR053162">
    <property type="entry name" value="DnaD"/>
</dbReference>
<keyword evidence="7" id="KW-1185">Reference proteome</keyword>
<dbReference type="AlphaFoldDB" id="A0AA37XJ99"/>
<feature type="region of interest" description="Disordered" evidence="2">
    <location>
        <begin position="197"/>
        <end position="236"/>
    </location>
</feature>
<dbReference type="NCBIfam" id="TIGR01446">
    <property type="entry name" value="DnaD_dom"/>
    <property type="match status" value="1"/>
</dbReference>
<comment type="similarity">
    <text evidence="1">Belongs to the DnaB/DnaD family.</text>
</comment>
<accession>A0AA37XJ99</accession>
<gene>
    <name evidence="5" type="ORF">C7K38_09265</name>
    <name evidence="6" type="ORF">GCM10025885_07660</name>
</gene>
<dbReference type="InterPro" id="IPR006343">
    <property type="entry name" value="DnaB/C_C"/>
</dbReference>
<organism evidence="6 8">
    <name type="scientific">Tetragenococcus osmophilus</name>
    <dbReference type="NCBI Taxonomy" id="526944"/>
    <lineage>
        <taxon>Bacteria</taxon>
        <taxon>Bacillati</taxon>
        <taxon>Bacillota</taxon>
        <taxon>Bacilli</taxon>
        <taxon>Lactobacillales</taxon>
        <taxon>Enterococcaceae</taxon>
        <taxon>Tetragenococcus</taxon>
    </lineage>
</organism>
<dbReference type="EMBL" id="BSUW01000001">
    <property type="protein sequence ID" value="GMA71717.1"/>
    <property type="molecule type" value="Genomic_DNA"/>
</dbReference>
<feature type="domain" description="DnaD N-terminal" evidence="4">
    <location>
        <begin position="16"/>
        <end position="114"/>
    </location>
</feature>
<dbReference type="InterPro" id="IPR034829">
    <property type="entry name" value="DnaD-like_sf"/>
</dbReference>
<reference evidence="6" key="4">
    <citation type="submission" date="2023-02" db="EMBL/GenBank/DDBJ databases">
        <authorList>
            <person name="Sun Q."/>
            <person name="Mori K."/>
        </authorList>
    </citation>
    <scope>NUCLEOTIDE SEQUENCE</scope>
    <source>
        <strain evidence="6">NBRC 114545</strain>
    </source>
</reference>
<dbReference type="Proteomes" id="UP001157039">
    <property type="component" value="Unassembled WGS sequence"/>
</dbReference>
<dbReference type="Gene3D" id="1.10.10.630">
    <property type="entry name" value="DnaD domain-like"/>
    <property type="match status" value="1"/>
</dbReference>
<reference evidence="5" key="3">
    <citation type="submission" date="2018-03" db="EMBL/GenBank/DDBJ databases">
        <authorList>
            <person name="Jeon C.O."/>
        </authorList>
    </citation>
    <scope>NUCLEOTIDE SEQUENCE</scope>
    <source>
        <strain evidence="5">JCM 31126</strain>
    </source>
</reference>
<reference evidence="6 8" key="2">
    <citation type="journal article" date="2014" name="Int. J. Syst. Evol. Microbiol.">
        <title>Complete genome sequence of Corynebacterium casei LMG S-19264T (=DSM 44701T), isolated from a smear-ripened cheese.</title>
        <authorList>
            <consortium name="US DOE Joint Genome Institute (JGI-PGF)"/>
            <person name="Walter F."/>
            <person name="Albersmeier A."/>
            <person name="Kalinowski J."/>
            <person name="Ruckert C."/>
        </authorList>
    </citation>
    <scope>NUCLEOTIDE SEQUENCE [LARGE SCALE GENOMIC DNA]</scope>
    <source>
        <strain evidence="6 8">NBRC 114545</strain>
    </source>
</reference>
<evidence type="ECO:0000256" key="2">
    <source>
        <dbReference type="SAM" id="MobiDB-lite"/>
    </source>
</evidence>
<evidence type="ECO:0000259" key="3">
    <source>
        <dbReference type="Pfam" id="PF07261"/>
    </source>
</evidence>
<protein>
    <submittedName>
        <fullName evidence="6">DNA replication protein DnaD</fullName>
    </submittedName>
</protein>
<evidence type="ECO:0000313" key="7">
    <source>
        <dbReference type="Proteomes" id="UP000268310"/>
    </source>
</evidence>
<evidence type="ECO:0000313" key="8">
    <source>
        <dbReference type="Proteomes" id="UP001157039"/>
    </source>
</evidence>
<evidence type="ECO:0000313" key="6">
    <source>
        <dbReference type="EMBL" id="GMA71717.1"/>
    </source>
</evidence>
<dbReference type="KEGG" id="too:C7K38_09265"/>
<reference evidence="5 7" key="1">
    <citation type="journal article" date="2012" name="Int. J. Syst. Evol. Microbiol.">
        <title>Characterization of Tetragenococcus strains from sugar thick juice reveals a novel species, Tetragenococcus osmophilus sp. nov., and divides Tetragenococcus halophilus into two subspecies, T. halophilus subsp. halophilus subsp. nov. and T. halophilus subsp. flandriensis subsp. nov.</title>
        <authorList>
            <person name="Juste A."/>
            <person name="Van Trappen S."/>
            <person name="Verreth C."/>
            <person name="Cleenwerck I."/>
            <person name="De Vos P."/>
            <person name="Lievens B."/>
            <person name="Willems K.A."/>
        </authorList>
    </citation>
    <scope>NUCLEOTIDE SEQUENCE [LARGE SCALE GENOMIC DNA]</scope>
    <source>
        <strain evidence="5 7">JCM 31126</strain>
    </source>
</reference>
<dbReference type="Proteomes" id="UP000268310">
    <property type="component" value="Chromosome"/>
</dbReference>
<dbReference type="EMBL" id="CP027783">
    <property type="protein sequence ID" value="AYW48539.1"/>
    <property type="molecule type" value="Genomic_DNA"/>
</dbReference>
<dbReference type="SUPFAM" id="SSF158499">
    <property type="entry name" value="DnaD domain-like"/>
    <property type="match status" value="1"/>
</dbReference>
<evidence type="ECO:0000313" key="5">
    <source>
        <dbReference type="EMBL" id="AYW48539.1"/>
    </source>
</evidence>
<dbReference type="PANTHER" id="PTHR37293">
    <property type="entry name" value="PHAGE REPLICATION PROTEIN-RELATED"/>
    <property type="match status" value="1"/>
</dbReference>